<evidence type="ECO:0000256" key="2">
    <source>
        <dbReference type="ARBA" id="ARBA00004569"/>
    </source>
</evidence>
<organism evidence="11 12">
    <name type="scientific">Artemisia annua</name>
    <name type="common">Sweet wormwood</name>
    <dbReference type="NCBI Taxonomy" id="35608"/>
    <lineage>
        <taxon>Eukaryota</taxon>
        <taxon>Viridiplantae</taxon>
        <taxon>Streptophyta</taxon>
        <taxon>Embryophyta</taxon>
        <taxon>Tracheophyta</taxon>
        <taxon>Spermatophyta</taxon>
        <taxon>Magnoliopsida</taxon>
        <taxon>eudicotyledons</taxon>
        <taxon>Gunneridae</taxon>
        <taxon>Pentapetalae</taxon>
        <taxon>asterids</taxon>
        <taxon>campanulids</taxon>
        <taxon>Asterales</taxon>
        <taxon>Asteraceae</taxon>
        <taxon>Asteroideae</taxon>
        <taxon>Anthemideae</taxon>
        <taxon>Artemisiinae</taxon>
        <taxon>Artemisia</taxon>
    </lineage>
</organism>
<protein>
    <submittedName>
        <fullName evidence="11">Calcium-binding EF hand family protein</fullName>
    </submittedName>
</protein>
<comment type="subcellular location">
    <subcellularLocation>
        <location evidence="1">Mitochondrion inner membrane</location>
    </subcellularLocation>
    <subcellularLocation>
        <location evidence="2">Mitochondrion intermembrane space</location>
    </subcellularLocation>
</comment>
<keyword evidence="8" id="KW-0472">Membrane</keyword>
<evidence type="ECO:0000256" key="6">
    <source>
        <dbReference type="ARBA" id="ARBA00022946"/>
    </source>
</evidence>
<evidence type="ECO:0000256" key="9">
    <source>
        <dbReference type="SAM" id="MobiDB-lite"/>
    </source>
</evidence>
<evidence type="ECO:0000256" key="8">
    <source>
        <dbReference type="ARBA" id="ARBA00023136"/>
    </source>
</evidence>
<evidence type="ECO:0000256" key="5">
    <source>
        <dbReference type="ARBA" id="ARBA00022837"/>
    </source>
</evidence>
<dbReference type="PROSITE" id="PS00018">
    <property type="entry name" value="EF_HAND_1"/>
    <property type="match status" value="1"/>
</dbReference>
<dbReference type="SUPFAM" id="SSF47473">
    <property type="entry name" value="EF-hand"/>
    <property type="match status" value="1"/>
</dbReference>
<keyword evidence="3" id="KW-0677">Repeat</keyword>
<dbReference type="AlphaFoldDB" id="A0A2U1P6L0"/>
<dbReference type="Pfam" id="PF13202">
    <property type="entry name" value="EF-hand_5"/>
    <property type="match status" value="2"/>
</dbReference>
<evidence type="ECO:0000313" key="11">
    <source>
        <dbReference type="EMBL" id="PWA81327.1"/>
    </source>
</evidence>
<dbReference type="Proteomes" id="UP000245207">
    <property type="component" value="Unassembled WGS sequence"/>
</dbReference>
<dbReference type="GO" id="GO:0036444">
    <property type="term" value="P:calcium import into the mitochondrion"/>
    <property type="evidence" value="ECO:0007669"/>
    <property type="project" value="TreeGrafter"/>
</dbReference>
<dbReference type="InterPro" id="IPR039800">
    <property type="entry name" value="MICU1/2/3"/>
</dbReference>
<dbReference type="PANTHER" id="PTHR12294:SF29">
    <property type="entry name" value="CALCIUM UPTAKE PROTEIN 1_2_3"/>
    <property type="match status" value="1"/>
</dbReference>
<keyword evidence="4" id="KW-0999">Mitochondrion inner membrane</keyword>
<comment type="caution">
    <text evidence="11">The sequence shown here is derived from an EMBL/GenBank/DDBJ whole genome shotgun (WGS) entry which is preliminary data.</text>
</comment>
<evidence type="ECO:0000256" key="4">
    <source>
        <dbReference type="ARBA" id="ARBA00022792"/>
    </source>
</evidence>
<evidence type="ECO:0000313" key="12">
    <source>
        <dbReference type="Proteomes" id="UP000245207"/>
    </source>
</evidence>
<gene>
    <name evidence="11" type="ORF">CTI12_AA188360</name>
</gene>
<evidence type="ECO:0000259" key="10">
    <source>
        <dbReference type="PROSITE" id="PS50222"/>
    </source>
</evidence>
<keyword evidence="5" id="KW-0106">Calcium</keyword>
<dbReference type="OrthoDB" id="186625at2759"/>
<feature type="domain" description="EF-hand" evidence="10">
    <location>
        <begin position="213"/>
        <end position="248"/>
    </location>
</feature>
<name>A0A2U1P6L0_ARTAN</name>
<keyword evidence="6" id="KW-0809">Transit peptide</keyword>
<dbReference type="InterPro" id="IPR018247">
    <property type="entry name" value="EF_Hand_1_Ca_BS"/>
</dbReference>
<dbReference type="PANTHER" id="PTHR12294">
    <property type="entry name" value="EF HAND DOMAIN FAMILY A1,A2-RELATED"/>
    <property type="match status" value="1"/>
</dbReference>
<dbReference type="GO" id="GO:0005509">
    <property type="term" value="F:calcium ion binding"/>
    <property type="evidence" value="ECO:0007669"/>
    <property type="project" value="InterPro"/>
</dbReference>
<dbReference type="InterPro" id="IPR011992">
    <property type="entry name" value="EF-hand-dom_pair"/>
</dbReference>
<dbReference type="PROSITE" id="PS50222">
    <property type="entry name" value="EF_HAND_2"/>
    <property type="match status" value="1"/>
</dbReference>
<dbReference type="GO" id="GO:0051560">
    <property type="term" value="P:mitochondrial calcium ion homeostasis"/>
    <property type="evidence" value="ECO:0007669"/>
    <property type="project" value="TreeGrafter"/>
</dbReference>
<keyword evidence="7" id="KW-0496">Mitochondrion</keyword>
<evidence type="ECO:0000256" key="1">
    <source>
        <dbReference type="ARBA" id="ARBA00004273"/>
    </source>
</evidence>
<sequence length="305" mass="34667">MREDVRDKGLESDGYQTLFIGYGLANTKQATSFYVNISIKTPPTITIPEDNTNGQIRSTPQRQPPSPSTSLSKPSPDRSSGNQMLFFLGDLMRAIVPVFPPSELNVVKDGSLRGERSPGELHCAPSEFFMLFDVNKDGLISFEEEIDREEFKKVMNLMRGYNRQGAFKKAGHQTGLKVGSHRENGGVVHYFIGEDGNQRLQLENFVQFLRDLHHERLIELNFHLFDANQDGNLCSDEFLRVMHRREREMAQLTKSGIANTTGQTPKMLFRKEHKKLVKSGEEWMKKTVDSYTAITVSINPHFPLC</sequence>
<dbReference type="EMBL" id="PKPP01001603">
    <property type="protein sequence ID" value="PWA81327.1"/>
    <property type="molecule type" value="Genomic_DNA"/>
</dbReference>
<proteinExistence type="predicted"/>
<reference evidence="11 12" key="1">
    <citation type="journal article" date="2018" name="Mol. Plant">
        <title>The genome of Artemisia annua provides insight into the evolution of Asteraceae family and artemisinin biosynthesis.</title>
        <authorList>
            <person name="Shen Q."/>
            <person name="Zhang L."/>
            <person name="Liao Z."/>
            <person name="Wang S."/>
            <person name="Yan T."/>
            <person name="Shi P."/>
            <person name="Liu M."/>
            <person name="Fu X."/>
            <person name="Pan Q."/>
            <person name="Wang Y."/>
            <person name="Lv Z."/>
            <person name="Lu X."/>
            <person name="Zhang F."/>
            <person name="Jiang W."/>
            <person name="Ma Y."/>
            <person name="Chen M."/>
            <person name="Hao X."/>
            <person name="Li L."/>
            <person name="Tang Y."/>
            <person name="Lv G."/>
            <person name="Zhou Y."/>
            <person name="Sun X."/>
            <person name="Brodelius P.E."/>
            <person name="Rose J.K.C."/>
            <person name="Tang K."/>
        </authorList>
    </citation>
    <scope>NUCLEOTIDE SEQUENCE [LARGE SCALE GENOMIC DNA]</scope>
    <source>
        <strain evidence="12">cv. Huhao1</strain>
        <tissue evidence="11">Leaf</tissue>
    </source>
</reference>
<dbReference type="GO" id="GO:0005758">
    <property type="term" value="C:mitochondrial intermembrane space"/>
    <property type="evidence" value="ECO:0007669"/>
    <property type="project" value="UniProtKB-SubCell"/>
</dbReference>
<keyword evidence="12" id="KW-1185">Reference proteome</keyword>
<evidence type="ECO:0000256" key="7">
    <source>
        <dbReference type="ARBA" id="ARBA00023128"/>
    </source>
</evidence>
<dbReference type="SMART" id="SM00054">
    <property type="entry name" value="EFh"/>
    <property type="match status" value="2"/>
</dbReference>
<evidence type="ECO:0000256" key="3">
    <source>
        <dbReference type="ARBA" id="ARBA00022737"/>
    </source>
</evidence>
<dbReference type="InterPro" id="IPR002048">
    <property type="entry name" value="EF_hand_dom"/>
</dbReference>
<dbReference type="GO" id="GO:1990246">
    <property type="term" value="C:uniplex complex"/>
    <property type="evidence" value="ECO:0007669"/>
    <property type="project" value="TreeGrafter"/>
</dbReference>
<dbReference type="STRING" id="35608.A0A2U1P6L0"/>
<accession>A0A2U1P6L0</accession>
<dbReference type="Gene3D" id="1.10.238.10">
    <property type="entry name" value="EF-hand"/>
    <property type="match status" value="1"/>
</dbReference>
<feature type="region of interest" description="Disordered" evidence="9">
    <location>
        <begin position="44"/>
        <end position="79"/>
    </location>
</feature>